<dbReference type="SUPFAM" id="SSF51445">
    <property type="entry name" value="(Trans)glycosidases"/>
    <property type="match status" value="1"/>
</dbReference>
<proteinExistence type="inferred from homology"/>
<name>Q65TJ2_MANSM</name>
<evidence type="ECO:0000256" key="3">
    <source>
        <dbReference type="PIRSR" id="PIRSR625705-1"/>
    </source>
</evidence>
<dbReference type="PANTHER" id="PTHR43678">
    <property type="entry name" value="PUTATIVE (AFU_ORTHOLOGUE AFUA_2G00640)-RELATED"/>
    <property type="match status" value="1"/>
</dbReference>
<dbReference type="InterPro" id="IPR025705">
    <property type="entry name" value="Beta_hexosaminidase_sua/sub"/>
</dbReference>
<dbReference type="eggNOG" id="COG3525">
    <property type="taxonomic scope" value="Bacteria"/>
</dbReference>
<comment type="similarity">
    <text evidence="1">Belongs to the glycosyl hydrolase 20 family.</text>
</comment>
<dbReference type="CDD" id="cd06564">
    <property type="entry name" value="GH20_DspB_LnbB-like"/>
    <property type="match status" value="1"/>
</dbReference>
<sequence>MMIFSSCKTPNHFLCAIFIGFGLNIPQTYAETVTQQFQKAFSSAEVSEKKESGLALDIARHFYSAETIKNFIDTIHKNGGTFLHLHFSDHENYAIESTILDQRAENARRDENGFYVNPKTGKPFLTYEQLKDIMDYAKQKNVELIPELDSPNHMTAIFNLLAEKNGKDYVQKLRSKWTNEEIDITNPDSIAFMTSLIEEVVWIFGNSTKHFHIGGDEFGYSEENNHEFINYANKLSAFLKEKGLKTRIWNDGLIKSTIDQLDPNIQVTYWSYDGNTQNKQAARQRRTMRISMPELIERGFSVLNYNSYYLYFNPKESPNISKDSDFAMRDVIKNWDLSIWDEKNTQNKVAEPNKISGSALAIWGEYAGSLKGDSIHKATENLLKAIIYKTNAAGDSTGTISRKLQQLDFAQINANSYIDLMQVRNNESVTLENYPQTVHLLQTNALSGKKRVLWVSGSHVHKIRLEPQWQKTGLNEKRNGKSYTAYKYQDNILWLDDNITEQ</sequence>
<dbReference type="STRING" id="221988.MS1111"/>
<evidence type="ECO:0000256" key="1">
    <source>
        <dbReference type="ARBA" id="ARBA00006285"/>
    </source>
</evidence>
<dbReference type="InterPro" id="IPR052764">
    <property type="entry name" value="GH20_Enzymes"/>
</dbReference>
<dbReference type="Proteomes" id="UP000000607">
    <property type="component" value="Chromosome"/>
</dbReference>
<keyword evidence="6" id="KW-1185">Reference proteome</keyword>
<dbReference type="HOGENOM" id="CLU_042027_0_0_6"/>
<dbReference type="EMBL" id="AE016827">
    <property type="protein sequence ID" value="AAU37718.1"/>
    <property type="molecule type" value="Genomic_DNA"/>
</dbReference>
<keyword evidence="2" id="KW-0378">Hydrolase</keyword>
<evidence type="ECO:0000256" key="2">
    <source>
        <dbReference type="ARBA" id="ARBA00022801"/>
    </source>
</evidence>
<evidence type="ECO:0000259" key="4">
    <source>
        <dbReference type="Pfam" id="PF00728"/>
    </source>
</evidence>
<evidence type="ECO:0000313" key="6">
    <source>
        <dbReference type="Proteomes" id="UP000000607"/>
    </source>
</evidence>
<organism evidence="5 6">
    <name type="scientific">Mannheimia succiniciproducens (strain KCTC 0769BP / MBEL55E)</name>
    <dbReference type="NCBI Taxonomy" id="221988"/>
    <lineage>
        <taxon>Bacteria</taxon>
        <taxon>Pseudomonadati</taxon>
        <taxon>Pseudomonadota</taxon>
        <taxon>Gammaproteobacteria</taxon>
        <taxon>Pasteurellales</taxon>
        <taxon>Pasteurellaceae</taxon>
        <taxon>Basfia</taxon>
    </lineage>
</organism>
<feature type="active site" description="Proton donor" evidence="3">
    <location>
        <position position="217"/>
    </location>
</feature>
<dbReference type="GO" id="GO:0004563">
    <property type="term" value="F:beta-N-acetylhexosaminidase activity"/>
    <property type="evidence" value="ECO:0007669"/>
    <property type="project" value="InterPro"/>
</dbReference>
<feature type="domain" description="Glycoside hydrolase family 20 catalytic" evidence="4">
    <location>
        <begin position="53"/>
        <end position="367"/>
    </location>
</feature>
<gene>
    <name evidence="5" type="primary">chb</name>
    <name evidence="5" type="ordered locus">MS1111</name>
</gene>
<dbReference type="InterPro" id="IPR015883">
    <property type="entry name" value="Glyco_hydro_20_cat"/>
</dbReference>
<reference evidence="5 6" key="1">
    <citation type="journal article" date="2004" name="Nat. Biotechnol.">
        <title>The genome sequence of the capnophilic rumen bacterium Mannheimia succiniciproducens.</title>
        <authorList>
            <person name="Hong S.H."/>
            <person name="Kim J.S."/>
            <person name="Lee S.Y."/>
            <person name="In Y.H."/>
            <person name="Choi S.S."/>
            <person name="Rih J.-K."/>
            <person name="Kim C.H."/>
            <person name="Jeong H."/>
            <person name="Hur C.G."/>
            <person name="Kim J.J."/>
        </authorList>
    </citation>
    <scope>NUCLEOTIDE SEQUENCE [LARGE SCALE GENOMIC DNA]</scope>
    <source>
        <strain evidence="6">KCTC 0769BP / MBEL55E</strain>
    </source>
</reference>
<dbReference type="InterPro" id="IPR017853">
    <property type="entry name" value="GH"/>
</dbReference>
<dbReference type="CAZy" id="GH20">
    <property type="family name" value="Glycoside Hydrolase Family 20"/>
</dbReference>
<dbReference type="AlphaFoldDB" id="Q65TJ2"/>
<dbReference type="Pfam" id="PF00728">
    <property type="entry name" value="Glyco_hydro_20"/>
    <property type="match status" value="1"/>
</dbReference>
<dbReference type="PANTHER" id="PTHR43678:SF1">
    <property type="entry name" value="BETA-N-ACETYLHEXOSAMINIDASE"/>
    <property type="match status" value="1"/>
</dbReference>
<evidence type="ECO:0000313" key="5">
    <source>
        <dbReference type="EMBL" id="AAU37718.1"/>
    </source>
</evidence>
<dbReference type="PRINTS" id="PR00738">
    <property type="entry name" value="GLHYDRLASE20"/>
</dbReference>
<dbReference type="GO" id="GO:0005975">
    <property type="term" value="P:carbohydrate metabolic process"/>
    <property type="evidence" value="ECO:0007669"/>
    <property type="project" value="InterPro"/>
</dbReference>
<accession>Q65TJ2</accession>
<dbReference type="KEGG" id="msu:MS1111"/>
<protein>
    <submittedName>
        <fullName evidence="5">Chb protein</fullName>
    </submittedName>
</protein>
<dbReference type="Gene3D" id="3.20.20.80">
    <property type="entry name" value="Glycosidases"/>
    <property type="match status" value="1"/>
</dbReference>